<organism evidence="5 6">
    <name type="scientific">Cnephaeus nilssonii</name>
    <name type="common">Northern bat</name>
    <name type="synonym">Eptesicus nilssonii</name>
    <dbReference type="NCBI Taxonomy" id="3371016"/>
    <lineage>
        <taxon>Eukaryota</taxon>
        <taxon>Metazoa</taxon>
        <taxon>Chordata</taxon>
        <taxon>Craniata</taxon>
        <taxon>Vertebrata</taxon>
        <taxon>Euteleostomi</taxon>
        <taxon>Mammalia</taxon>
        <taxon>Eutheria</taxon>
        <taxon>Laurasiatheria</taxon>
        <taxon>Chiroptera</taxon>
        <taxon>Yangochiroptera</taxon>
        <taxon>Vespertilionidae</taxon>
        <taxon>Cnephaeus</taxon>
    </lineage>
</organism>
<dbReference type="GO" id="GO:0005886">
    <property type="term" value="C:plasma membrane"/>
    <property type="evidence" value="ECO:0007669"/>
    <property type="project" value="TreeGrafter"/>
</dbReference>
<dbReference type="SUPFAM" id="SSF48726">
    <property type="entry name" value="Immunoglobulin"/>
    <property type="match status" value="1"/>
</dbReference>
<dbReference type="Gene3D" id="2.60.40.10">
    <property type="entry name" value="Immunoglobulins"/>
    <property type="match status" value="1"/>
</dbReference>
<keyword evidence="3" id="KW-0325">Glycoprotein</keyword>
<evidence type="ECO:0000256" key="4">
    <source>
        <dbReference type="ARBA" id="ARBA00023319"/>
    </source>
</evidence>
<evidence type="ECO:0000313" key="6">
    <source>
        <dbReference type="Proteomes" id="UP001177744"/>
    </source>
</evidence>
<keyword evidence="6" id="KW-1185">Reference proteome</keyword>
<keyword evidence="4" id="KW-0393">Immunoglobulin domain</keyword>
<gene>
    <name evidence="5" type="ORF">QTO34_009760</name>
</gene>
<dbReference type="InterPro" id="IPR013783">
    <property type="entry name" value="Ig-like_fold"/>
</dbReference>
<dbReference type="InterPro" id="IPR036179">
    <property type="entry name" value="Ig-like_dom_sf"/>
</dbReference>
<protein>
    <recommendedName>
        <fullName evidence="7">Alpha-1B-glycoprotein</fullName>
    </recommendedName>
</protein>
<dbReference type="InterPro" id="IPR050412">
    <property type="entry name" value="Ig-like_Receptors_ImmuneReg"/>
</dbReference>
<dbReference type="Proteomes" id="UP001177744">
    <property type="component" value="Unassembled WGS sequence"/>
</dbReference>
<dbReference type="AlphaFoldDB" id="A0AA40LFE5"/>
<dbReference type="PANTHER" id="PTHR11738">
    <property type="entry name" value="MHC CLASS I NK CELL RECEPTOR"/>
    <property type="match status" value="1"/>
</dbReference>
<reference evidence="5" key="1">
    <citation type="submission" date="2023-06" db="EMBL/GenBank/DDBJ databases">
        <title>Reference genome for the Northern bat (Eptesicus nilssonii), a most northern bat species.</title>
        <authorList>
            <person name="Laine V.N."/>
            <person name="Pulliainen A.T."/>
            <person name="Lilley T.M."/>
        </authorList>
    </citation>
    <scope>NUCLEOTIDE SEQUENCE</scope>
    <source>
        <strain evidence="5">BLF_Eptnil</strain>
        <tissue evidence="5">Kidney</tissue>
    </source>
</reference>
<evidence type="ECO:0000256" key="3">
    <source>
        <dbReference type="ARBA" id="ARBA00023180"/>
    </source>
</evidence>
<dbReference type="EMBL" id="JAULJE010000021">
    <property type="protein sequence ID" value="KAK1329578.1"/>
    <property type="molecule type" value="Genomic_DNA"/>
</dbReference>
<evidence type="ECO:0000256" key="1">
    <source>
        <dbReference type="ARBA" id="ARBA00022737"/>
    </source>
</evidence>
<name>A0AA40LFE5_CNENI</name>
<accession>A0AA40LFE5</accession>
<proteinExistence type="predicted"/>
<dbReference type="GO" id="GO:0002764">
    <property type="term" value="P:immune response-regulating signaling pathway"/>
    <property type="evidence" value="ECO:0007669"/>
    <property type="project" value="TreeGrafter"/>
</dbReference>
<evidence type="ECO:0008006" key="7">
    <source>
        <dbReference type="Google" id="ProtNLM"/>
    </source>
</evidence>
<sequence>MLGHGDGWTSLSNLLEMTGAAGLRGVTFLLRREGDAQFLELAKAPQAVEAAFPVHRAGNYSCSYRTHEAGPPSEPSATVTIEEMGEPGGHPEGFLGEATPGGQSCLYLDPPDPECPCPRLGLGHSQAAAAQAEREGESGEPAAVLSVGAQVSLGCVAPVEGVEFQLRHGDQELRVHSWSTTPGRVFFELKSLKPADSGPLHLPLPAERGGHGLVLGQRPGGAAAERWHAAGARALGGVRDPEPRPGALVTLRCRAPLAGQRFALLREDARGRRPVRGLQSPAGPEARFELRDVSPMDSSNYSCVYVGPAPPAGSAPSARLELRLDGPLPKPRLRPLWSGKVIPGRDAALRCETPVAHESLELLGAGEVVASTYGPSEDLVLTYVGPQHSASTAAATAPGGPWCLS</sequence>
<evidence type="ECO:0000313" key="5">
    <source>
        <dbReference type="EMBL" id="KAK1329578.1"/>
    </source>
</evidence>
<dbReference type="PANTHER" id="PTHR11738:SF157">
    <property type="entry name" value="T-CELL-INTERACTING, ACTIVATING RECEPTOR ON MYELOID CELLS PROTEIN 1"/>
    <property type="match status" value="1"/>
</dbReference>
<keyword evidence="1" id="KW-0677">Repeat</keyword>
<evidence type="ECO:0000256" key="2">
    <source>
        <dbReference type="ARBA" id="ARBA00023157"/>
    </source>
</evidence>
<keyword evidence="2" id="KW-1015">Disulfide bond</keyword>
<dbReference type="FunFam" id="2.60.40.10:FF:000033">
    <property type="entry name" value="Killer cell immunoglobulin-like receptor"/>
    <property type="match status" value="1"/>
</dbReference>
<comment type="caution">
    <text evidence="5">The sequence shown here is derived from an EMBL/GenBank/DDBJ whole genome shotgun (WGS) entry which is preliminary data.</text>
</comment>